<dbReference type="SUPFAM" id="SSF53448">
    <property type="entry name" value="Nucleotide-diphospho-sugar transferases"/>
    <property type="match status" value="1"/>
</dbReference>
<feature type="non-terminal residue" evidence="1">
    <location>
        <position position="370"/>
    </location>
</feature>
<dbReference type="AlphaFoldDB" id="A0A0F9KQY6"/>
<proteinExistence type="predicted"/>
<dbReference type="InterPro" id="IPR039741">
    <property type="entry name" value="UDP-sugar_pyrophosphorylase"/>
</dbReference>
<dbReference type="PANTHER" id="PTHR11952:SF14">
    <property type="entry name" value="UTP--GLUCOSE-1-PHOSPHATE URIDYLYLTRANSFERASE 3, CHLOROPLASTIC"/>
    <property type="match status" value="1"/>
</dbReference>
<dbReference type="PANTHER" id="PTHR11952">
    <property type="entry name" value="UDP- GLUCOSE PYROPHOSPHORYLASE"/>
    <property type="match status" value="1"/>
</dbReference>
<evidence type="ECO:0008006" key="2">
    <source>
        <dbReference type="Google" id="ProtNLM"/>
    </source>
</evidence>
<dbReference type="EMBL" id="LAZR01014359">
    <property type="protein sequence ID" value="KKM17835.1"/>
    <property type="molecule type" value="Genomic_DNA"/>
</dbReference>
<protein>
    <recommendedName>
        <fullName evidence="2">UTP--glucose-1-phosphate uridylyltransferase</fullName>
    </recommendedName>
</protein>
<sequence length="370" mass="42187">MLKNLDDLLKKLKLASSTIKKNQILDELPNVLKYVNSHSFLQKIIKDASPLDEYLIKSLIAIGQANNIFFNFEKTPNTSKLLNNLLEDLKKIDNFYISIGGIIGYHYNFLKLLNPKIENKTNISLLKTPFIDITKPNKTTKELVDIGLKNLDKFAFICPLGGSGDRLNLFDPKTNKPLAVATFNFQGRSLLENLIRDIEGLEYLYFKTFNKEIVTPIVIMTSDAKNNHRQILDLFEKMNYFNRGKKSFHFVKQLSSPLITEDGSWALKSPLKLALKPSGHGALWQLLERQKGFDFLKKFKKEDEKKKPIVMKGKVLEMIRASELSTTLTGADLNTIASIITFKEKVAREIMIPRVDIFVLDAKTTIRDAC</sequence>
<dbReference type="Gene3D" id="3.90.550.10">
    <property type="entry name" value="Spore Coat Polysaccharide Biosynthesis Protein SpsA, Chain A"/>
    <property type="match status" value="1"/>
</dbReference>
<gene>
    <name evidence="1" type="ORF">LCGC14_1671760</name>
</gene>
<accession>A0A0F9KQY6</accession>
<comment type="caution">
    <text evidence="1">The sequence shown here is derived from an EMBL/GenBank/DDBJ whole genome shotgun (WGS) entry which is preliminary data.</text>
</comment>
<dbReference type="GO" id="GO:0003977">
    <property type="term" value="F:UDP-N-acetylglucosamine diphosphorylase activity"/>
    <property type="evidence" value="ECO:0007669"/>
    <property type="project" value="TreeGrafter"/>
</dbReference>
<name>A0A0F9KQY6_9ZZZZ</name>
<reference evidence="1" key="1">
    <citation type="journal article" date="2015" name="Nature">
        <title>Complex archaea that bridge the gap between prokaryotes and eukaryotes.</title>
        <authorList>
            <person name="Spang A."/>
            <person name="Saw J.H."/>
            <person name="Jorgensen S.L."/>
            <person name="Zaremba-Niedzwiedzka K."/>
            <person name="Martijn J."/>
            <person name="Lind A.E."/>
            <person name="van Eijk R."/>
            <person name="Schleper C."/>
            <person name="Guy L."/>
            <person name="Ettema T.J."/>
        </authorList>
    </citation>
    <scope>NUCLEOTIDE SEQUENCE</scope>
</reference>
<evidence type="ECO:0000313" key="1">
    <source>
        <dbReference type="EMBL" id="KKM17835.1"/>
    </source>
</evidence>
<dbReference type="GO" id="GO:0006048">
    <property type="term" value="P:UDP-N-acetylglucosamine biosynthetic process"/>
    <property type="evidence" value="ECO:0007669"/>
    <property type="project" value="TreeGrafter"/>
</dbReference>
<dbReference type="InterPro" id="IPR029044">
    <property type="entry name" value="Nucleotide-diphossugar_trans"/>
</dbReference>
<organism evidence="1">
    <name type="scientific">marine sediment metagenome</name>
    <dbReference type="NCBI Taxonomy" id="412755"/>
    <lineage>
        <taxon>unclassified sequences</taxon>
        <taxon>metagenomes</taxon>
        <taxon>ecological metagenomes</taxon>
    </lineage>
</organism>